<name>A0ABU3X1X0_9EURY</name>
<reference evidence="1 2" key="1">
    <citation type="submission" date="2019-10" db="EMBL/GenBank/DDBJ databases">
        <title>Isolation and characterization of Methanoculleus sp. Wushi-C6 from a hot spring well.</title>
        <authorList>
            <person name="Chen S.-C."/>
            <person name="Lan Z.-H."/>
            <person name="You Y.-T."/>
            <person name="Lai M.-C."/>
        </authorList>
    </citation>
    <scope>NUCLEOTIDE SEQUENCE [LARGE SCALE GENOMIC DNA]</scope>
    <source>
        <strain evidence="1 2">Wushi-C6</strain>
    </source>
</reference>
<dbReference type="Proteomes" id="UP001281203">
    <property type="component" value="Unassembled WGS sequence"/>
</dbReference>
<protein>
    <submittedName>
        <fullName evidence="1">Uncharacterized protein</fullName>
    </submittedName>
</protein>
<dbReference type="RefSeq" id="WP_317065061.1">
    <property type="nucleotide sequence ID" value="NZ_WBKO01000001.1"/>
</dbReference>
<organism evidence="1 2">
    <name type="scientific">Methanoculleus caldifontis</name>
    <dbReference type="NCBI Taxonomy" id="2651577"/>
    <lineage>
        <taxon>Archaea</taxon>
        <taxon>Methanobacteriati</taxon>
        <taxon>Methanobacteriota</taxon>
        <taxon>Stenosarchaea group</taxon>
        <taxon>Methanomicrobia</taxon>
        <taxon>Methanomicrobiales</taxon>
        <taxon>Methanomicrobiaceae</taxon>
        <taxon>Methanoculleus</taxon>
    </lineage>
</organism>
<accession>A0ABU3X1X0</accession>
<comment type="caution">
    <text evidence="1">The sequence shown here is derived from an EMBL/GenBank/DDBJ whole genome shotgun (WGS) entry which is preliminary data.</text>
</comment>
<evidence type="ECO:0000313" key="1">
    <source>
        <dbReference type="EMBL" id="MDV2482036.1"/>
    </source>
</evidence>
<evidence type="ECO:0000313" key="2">
    <source>
        <dbReference type="Proteomes" id="UP001281203"/>
    </source>
</evidence>
<proteinExistence type="predicted"/>
<gene>
    <name evidence="1" type="ORF">F8E02_08520</name>
</gene>
<sequence>MKWLAFGVMLMLISTLVLPVAAEGEERYSYITVQDVTVRLENEDAFVTMNYTVDGGIKFLVLLLGKSDLRQKALGILNFNDTEVRRLDLECIEVRVNNVSDDYGRGSYWFPAHRFGVVVPSVTIVTPHDIKYYENISEFPEGFGYFAGQ</sequence>
<dbReference type="EMBL" id="WBKO01000001">
    <property type="protein sequence ID" value="MDV2482036.1"/>
    <property type="molecule type" value="Genomic_DNA"/>
</dbReference>
<keyword evidence="2" id="KW-1185">Reference proteome</keyword>